<dbReference type="RefSeq" id="WP_126701936.1">
    <property type="nucleotide sequence ID" value="NZ_RWKW01000094.1"/>
</dbReference>
<sequence>MGEIGKLFRDGDSQAVRIPDRFRFEGTEVEFRPGPMPGEVILAPKRLERTGNWERFKEAVGEVTPDDVPEGFPWRDRRPDDRDPYA</sequence>
<protein>
    <recommendedName>
        <fullName evidence="4">Antitoxin VapB</fullName>
    </recommendedName>
</protein>
<accession>A0A429YSD7</accession>
<dbReference type="AlphaFoldDB" id="A0A429YSD7"/>
<evidence type="ECO:0000313" key="3">
    <source>
        <dbReference type="Proteomes" id="UP000278398"/>
    </source>
</evidence>
<feature type="region of interest" description="Disordered" evidence="1">
    <location>
        <begin position="62"/>
        <end position="86"/>
    </location>
</feature>
<dbReference type="OrthoDB" id="7173678at2"/>
<evidence type="ECO:0008006" key="4">
    <source>
        <dbReference type="Google" id="ProtNLM"/>
    </source>
</evidence>
<organism evidence="2 3">
    <name type="scientific">Aquibium carbonis</name>
    <dbReference type="NCBI Taxonomy" id="2495581"/>
    <lineage>
        <taxon>Bacteria</taxon>
        <taxon>Pseudomonadati</taxon>
        <taxon>Pseudomonadota</taxon>
        <taxon>Alphaproteobacteria</taxon>
        <taxon>Hyphomicrobiales</taxon>
        <taxon>Phyllobacteriaceae</taxon>
        <taxon>Aquibium</taxon>
    </lineage>
</organism>
<comment type="caution">
    <text evidence="2">The sequence shown here is derived from an EMBL/GenBank/DDBJ whole genome shotgun (WGS) entry which is preliminary data.</text>
</comment>
<dbReference type="Gene3D" id="2.10.260.10">
    <property type="match status" value="1"/>
</dbReference>
<evidence type="ECO:0000256" key="1">
    <source>
        <dbReference type="SAM" id="MobiDB-lite"/>
    </source>
</evidence>
<name>A0A429YSD7_9HYPH</name>
<evidence type="ECO:0000313" key="2">
    <source>
        <dbReference type="EMBL" id="RST84375.1"/>
    </source>
</evidence>
<keyword evidence="3" id="KW-1185">Reference proteome</keyword>
<proteinExistence type="predicted"/>
<dbReference type="Proteomes" id="UP000278398">
    <property type="component" value="Unassembled WGS sequence"/>
</dbReference>
<feature type="compositionally biased region" description="Basic and acidic residues" evidence="1">
    <location>
        <begin position="73"/>
        <end position="86"/>
    </location>
</feature>
<gene>
    <name evidence="2" type="ORF">EJC49_21260</name>
</gene>
<dbReference type="SUPFAM" id="SSF89447">
    <property type="entry name" value="AbrB/MazE/MraZ-like"/>
    <property type="match status" value="1"/>
</dbReference>
<dbReference type="EMBL" id="RWKW01000094">
    <property type="protein sequence ID" value="RST84375.1"/>
    <property type="molecule type" value="Genomic_DNA"/>
</dbReference>
<reference evidence="2 3" key="1">
    <citation type="submission" date="2018-12" db="EMBL/GenBank/DDBJ databases">
        <title>Mesorhizobium carbonis sp. nov., isolated from coal mine water.</title>
        <authorList>
            <person name="Xin W."/>
            <person name="Xu Z."/>
            <person name="Xiang F."/>
            <person name="Zhang J."/>
            <person name="Xi L."/>
            <person name="Liu J."/>
        </authorList>
    </citation>
    <scope>NUCLEOTIDE SEQUENCE [LARGE SCALE GENOMIC DNA]</scope>
    <source>
        <strain evidence="2 3">B2.3</strain>
    </source>
</reference>
<dbReference type="InterPro" id="IPR037914">
    <property type="entry name" value="SpoVT-AbrB_sf"/>
</dbReference>